<evidence type="ECO:0000259" key="10">
    <source>
        <dbReference type="PROSITE" id="PS50195"/>
    </source>
</evidence>
<dbReference type="Gene3D" id="1.20.1270.60">
    <property type="entry name" value="Arfaptin homology (AH) domain/BAR domain"/>
    <property type="match status" value="1"/>
</dbReference>
<evidence type="ECO:0000256" key="3">
    <source>
        <dbReference type="ARBA" id="ARBA00022448"/>
    </source>
</evidence>
<evidence type="ECO:0000256" key="7">
    <source>
        <dbReference type="ARBA" id="ARBA00023121"/>
    </source>
</evidence>
<evidence type="ECO:0000256" key="8">
    <source>
        <dbReference type="ARBA" id="ARBA00023136"/>
    </source>
</evidence>
<dbReference type="PANTHER" id="PTHR46979:SF2">
    <property type="entry name" value="SORTING NEXIN-41"/>
    <property type="match status" value="1"/>
</dbReference>
<dbReference type="InterPro" id="IPR027267">
    <property type="entry name" value="AH/BAR_dom_sf"/>
</dbReference>
<keyword evidence="12" id="KW-1185">Reference proteome</keyword>
<evidence type="ECO:0000313" key="11">
    <source>
        <dbReference type="EMBL" id="CAI5759505.1"/>
    </source>
</evidence>
<feature type="compositionally biased region" description="Low complexity" evidence="9">
    <location>
        <begin position="1"/>
        <end position="15"/>
    </location>
</feature>
<proteinExistence type="inferred from homology"/>
<dbReference type="InterPro" id="IPR036871">
    <property type="entry name" value="PX_dom_sf"/>
</dbReference>
<keyword evidence="7" id="KW-0446">Lipid-binding</keyword>
<keyword evidence="5" id="KW-0653">Protein transport</keyword>
<dbReference type="OrthoDB" id="289314at2759"/>
<evidence type="ECO:0000256" key="4">
    <source>
        <dbReference type="ARBA" id="ARBA00022753"/>
    </source>
</evidence>
<dbReference type="GO" id="GO:0015031">
    <property type="term" value="P:protein transport"/>
    <property type="evidence" value="ECO:0007669"/>
    <property type="project" value="UniProtKB-KW"/>
</dbReference>
<dbReference type="AlphaFoldDB" id="A0A9W4U152"/>
<reference evidence="11" key="1">
    <citation type="submission" date="2022-12" db="EMBL/GenBank/DDBJ databases">
        <authorList>
            <person name="Brejova B."/>
        </authorList>
    </citation>
    <scope>NUCLEOTIDE SEQUENCE</scope>
</reference>
<comment type="similarity">
    <text evidence="2">Belongs to the sorting nexin family.</text>
</comment>
<accession>A0A9W4U152</accession>
<name>A0A9W4U152_9ASCO</name>
<evidence type="ECO:0000256" key="9">
    <source>
        <dbReference type="SAM" id="MobiDB-lite"/>
    </source>
</evidence>
<dbReference type="GO" id="GO:0035091">
    <property type="term" value="F:phosphatidylinositol binding"/>
    <property type="evidence" value="ECO:0007669"/>
    <property type="project" value="InterPro"/>
</dbReference>
<dbReference type="SUPFAM" id="SSF64268">
    <property type="entry name" value="PX domain"/>
    <property type="match status" value="1"/>
</dbReference>
<comment type="caution">
    <text evidence="11">The sequence shown here is derived from an EMBL/GenBank/DDBJ whole genome shotgun (WGS) entry which is preliminary data.</text>
</comment>
<evidence type="ECO:0000256" key="2">
    <source>
        <dbReference type="ARBA" id="ARBA00010883"/>
    </source>
</evidence>
<evidence type="ECO:0000256" key="5">
    <source>
        <dbReference type="ARBA" id="ARBA00022927"/>
    </source>
</evidence>
<evidence type="ECO:0000256" key="6">
    <source>
        <dbReference type="ARBA" id="ARBA00023006"/>
    </source>
</evidence>
<dbReference type="GO" id="GO:0010008">
    <property type="term" value="C:endosome membrane"/>
    <property type="evidence" value="ECO:0007669"/>
    <property type="project" value="UniProtKB-SubCell"/>
</dbReference>
<comment type="subcellular location">
    <subcellularLocation>
        <location evidence="1">Endosome membrane</location>
        <topology evidence="1">Peripheral membrane protein</topology>
    </subcellularLocation>
</comment>
<sequence>MSLSSSSSTNQNSNVNRKEPGVNDNNLYSNSNFIEEDEDNSPFVGLSITQNNSNFINNGSTKITDPEDEEADSMLLYNNSHSERKNSKGESFDNVSVNYESKVSKLLISKIQLQIIEAANSNESSNNSSKKYVVYTIRIKNLERKDQEILTRRRYSDFESLREILTKIFPLIIIPPIPTKNYFDFSKLNLYSNQTPNQNVASISNSQSNVKLIENRKRLLNNFLNSCLEINQIRKLEFFAKFLDPNANWKDEIALIQSQLPKSIYLSNPDNSLKTDVIYSNLPDPTHKNAMGFFKNNQKKLTKNTTELLNTNNEDIINLDELNKRIMSNYVGLSHDYSELGIIFNSFSLIISELPRDKSPNDKNLNVIFDKIGQCFDRSYIVINSLIGELETKFSEPLGELVQYSNILQDISKFKARKLRQKILLDNDIKEKRKDLSELLQETTNDKTDKYKYKIPSFKKITQYVNDIIDQNPEQTKKEKTISLQDKIKTLEKCQEIMLADLVFITDEINKNQNSFHKKQLKTIYKILFAYNQHLISWAKKNVEIWEEFKNEILKA</sequence>
<evidence type="ECO:0000313" key="12">
    <source>
        <dbReference type="Proteomes" id="UP001152885"/>
    </source>
</evidence>
<evidence type="ECO:0000256" key="1">
    <source>
        <dbReference type="ARBA" id="ARBA00004481"/>
    </source>
</evidence>
<dbReference type="PANTHER" id="PTHR46979">
    <property type="entry name" value="SORTING NEXIN-41"/>
    <property type="match status" value="1"/>
</dbReference>
<keyword evidence="8" id="KW-0472">Membrane</keyword>
<dbReference type="Pfam" id="PF00787">
    <property type="entry name" value="PX"/>
    <property type="match status" value="1"/>
</dbReference>
<keyword evidence="6" id="KW-0072">Autophagy</keyword>
<dbReference type="Gene3D" id="3.30.1520.10">
    <property type="entry name" value="Phox-like domain"/>
    <property type="match status" value="1"/>
</dbReference>
<dbReference type="InterPro" id="IPR001683">
    <property type="entry name" value="PX_dom"/>
</dbReference>
<dbReference type="SMART" id="SM00312">
    <property type="entry name" value="PX"/>
    <property type="match status" value="1"/>
</dbReference>
<dbReference type="InterPro" id="IPR051079">
    <property type="entry name" value="Sorting_Nexin_Autophagy"/>
</dbReference>
<dbReference type="EMBL" id="CANTUO010000004">
    <property type="protein sequence ID" value="CAI5759505.1"/>
    <property type="molecule type" value="Genomic_DNA"/>
</dbReference>
<dbReference type="Proteomes" id="UP001152885">
    <property type="component" value="Unassembled WGS sequence"/>
</dbReference>
<gene>
    <name evidence="11" type="ORF">CANVERA_P4017</name>
</gene>
<keyword evidence="4" id="KW-0967">Endosome</keyword>
<keyword evidence="3" id="KW-0813">Transport</keyword>
<dbReference type="PROSITE" id="PS50195">
    <property type="entry name" value="PX"/>
    <property type="match status" value="1"/>
</dbReference>
<organism evidence="11 12">
    <name type="scientific">Candida verbasci</name>
    <dbReference type="NCBI Taxonomy" id="1227364"/>
    <lineage>
        <taxon>Eukaryota</taxon>
        <taxon>Fungi</taxon>
        <taxon>Dikarya</taxon>
        <taxon>Ascomycota</taxon>
        <taxon>Saccharomycotina</taxon>
        <taxon>Pichiomycetes</taxon>
        <taxon>Debaryomycetaceae</taxon>
        <taxon>Candida/Lodderomyces clade</taxon>
        <taxon>Candida</taxon>
    </lineage>
</organism>
<dbReference type="GO" id="GO:0006914">
    <property type="term" value="P:autophagy"/>
    <property type="evidence" value="ECO:0007669"/>
    <property type="project" value="UniProtKB-KW"/>
</dbReference>
<feature type="region of interest" description="Disordered" evidence="9">
    <location>
        <begin position="1"/>
        <end position="34"/>
    </location>
</feature>
<feature type="compositionally biased region" description="Polar residues" evidence="9">
    <location>
        <begin position="23"/>
        <end position="33"/>
    </location>
</feature>
<protein>
    <recommendedName>
        <fullName evidence="10">PX domain-containing protein</fullName>
    </recommendedName>
</protein>
<feature type="domain" description="PX" evidence="10">
    <location>
        <begin position="113"/>
        <end position="250"/>
    </location>
</feature>